<dbReference type="GO" id="GO:0015193">
    <property type="term" value="F:L-proline transmembrane transporter activity"/>
    <property type="evidence" value="ECO:0007669"/>
    <property type="project" value="TreeGrafter"/>
</dbReference>
<accession>A0A212J0P9</accession>
<dbReference type="GO" id="GO:0005886">
    <property type="term" value="C:plasma membrane"/>
    <property type="evidence" value="ECO:0007669"/>
    <property type="project" value="UniProtKB-SubCell"/>
</dbReference>
<dbReference type="AlphaFoldDB" id="A0A212J0P9"/>
<protein>
    <recommendedName>
        <fullName evidence="16">Na+/solute symporter</fullName>
    </recommendedName>
</protein>
<dbReference type="Pfam" id="PF00474">
    <property type="entry name" value="SSF"/>
    <property type="match status" value="1"/>
</dbReference>
<evidence type="ECO:0000256" key="6">
    <source>
        <dbReference type="ARBA" id="ARBA00022847"/>
    </source>
</evidence>
<evidence type="ECO:0000256" key="12">
    <source>
        <dbReference type="ARBA" id="ARBA00033708"/>
    </source>
</evidence>
<evidence type="ECO:0000256" key="1">
    <source>
        <dbReference type="ARBA" id="ARBA00004651"/>
    </source>
</evidence>
<evidence type="ECO:0000256" key="9">
    <source>
        <dbReference type="ARBA" id="ARBA00023065"/>
    </source>
</evidence>
<feature type="transmembrane region" description="Helical" evidence="14">
    <location>
        <begin position="187"/>
        <end position="206"/>
    </location>
</feature>
<feature type="transmembrane region" description="Helical" evidence="14">
    <location>
        <begin position="391"/>
        <end position="408"/>
    </location>
</feature>
<dbReference type="PANTHER" id="PTHR48086">
    <property type="entry name" value="SODIUM/PROLINE SYMPORTER-RELATED"/>
    <property type="match status" value="1"/>
</dbReference>
<evidence type="ECO:0000256" key="4">
    <source>
        <dbReference type="ARBA" id="ARBA00022475"/>
    </source>
</evidence>
<evidence type="ECO:0008006" key="16">
    <source>
        <dbReference type="Google" id="ProtNLM"/>
    </source>
</evidence>
<keyword evidence="6" id="KW-0769">Symport</keyword>
<feature type="transmembrane region" description="Helical" evidence="14">
    <location>
        <begin position="272"/>
        <end position="298"/>
    </location>
</feature>
<sequence>MGAVLETAGNALIWLLYIGAFVFLARKGRGHDAALAGRVGFSVQAFAYVATYISAVALVGFGGLAHAYGMQMLLVAAGNVWLGTWAVYRFLAWPTRVWQEHLGARSPATLIGTGHHSPMLGRFLALLFALFLSVYASAVIKGAALLLGQIIPLPLWSLIWITAVAVGVCVCVGGLRGVIYTEAMQGAIMLVGILMIVGAVLVRTGGPIQGLADLAQLEPTKLANNGFTSLSSGGAGLFILSLVVVTSVAVWAQPQMIQRHFALSSRAQTARVAPLAMLVLTVLVGGTYFVAALSRLILPEVSNPDAVIPLLMRQLLPSAGVHLFVLAIVSASLSTATALFHIASLAMTEDLPARKSTPRSWRIGVALCILISALCAQTDGSLIAILCTTSWSVVGSAALVPYLGLVVFNKRHASAAWCAMLGGLSACLFWYLCVYAPTAVAAPFPSFSGAFPGQVPPFFIGVFFSLAGWGAGLTATAIPASRRSFSAADGD</sequence>
<evidence type="ECO:0000313" key="15">
    <source>
        <dbReference type="EMBL" id="SBV92924.1"/>
    </source>
</evidence>
<keyword evidence="3" id="KW-0813">Transport</keyword>
<feature type="transmembrane region" description="Helical" evidence="14">
    <location>
        <begin position="45"/>
        <end position="65"/>
    </location>
</feature>
<keyword evidence="10 14" id="KW-0472">Membrane</keyword>
<evidence type="ECO:0000256" key="7">
    <source>
        <dbReference type="ARBA" id="ARBA00022989"/>
    </source>
</evidence>
<feature type="transmembrane region" description="Helical" evidence="14">
    <location>
        <begin position="458"/>
        <end position="478"/>
    </location>
</feature>
<evidence type="ECO:0000256" key="10">
    <source>
        <dbReference type="ARBA" id="ARBA00023136"/>
    </source>
</evidence>
<evidence type="ECO:0000256" key="2">
    <source>
        <dbReference type="ARBA" id="ARBA00006434"/>
    </source>
</evidence>
<proteinExistence type="inferred from homology"/>
<evidence type="ECO:0000256" key="11">
    <source>
        <dbReference type="ARBA" id="ARBA00023201"/>
    </source>
</evidence>
<dbReference type="InterPro" id="IPR001734">
    <property type="entry name" value="Na/solute_symporter"/>
</dbReference>
<dbReference type="Gene3D" id="1.20.1730.10">
    <property type="entry name" value="Sodium/glucose cotransporter"/>
    <property type="match status" value="1"/>
</dbReference>
<dbReference type="InterPro" id="IPR038377">
    <property type="entry name" value="Na/Glc_symporter_sf"/>
</dbReference>
<feature type="transmembrane region" description="Helical" evidence="14">
    <location>
        <begin position="153"/>
        <end position="175"/>
    </location>
</feature>
<gene>
    <name evidence="15" type="ORF">KL86DPRO_10444</name>
</gene>
<evidence type="ECO:0000256" key="14">
    <source>
        <dbReference type="SAM" id="Phobius"/>
    </source>
</evidence>
<keyword evidence="9" id="KW-0406">Ion transport</keyword>
<feature type="transmembrane region" description="Helical" evidence="14">
    <location>
        <begin position="226"/>
        <end position="251"/>
    </location>
</feature>
<keyword evidence="4" id="KW-1003">Cell membrane</keyword>
<feature type="transmembrane region" description="Helical" evidence="14">
    <location>
        <begin position="71"/>
        <end position="91"/>
    </location>
</feature>
<feature type="transmembrane region" description="Helical" evidence="14">
    <location>
        <begin position="6"/>
        <end position="25"/>
    </location>
</feature>
<dbReference type="PROSITE" id="PS50283">
    <property type="entry name" value="NA_SOLUT_SYMP_3"/>
    <property type="match status" value="1"/>
</dbReference>
<keyword evidence="5 14" id="KW-0812">Transmembrane</keyword>
<dbReference type="GO" id="GO:0005298">
    <property type="term" value="F:proline:sodium symporter activity"/>
    <property type="evidence" value="ECO:0007669"/>
    <property type="project" value="TreeGrafter"/>
</dbReference>
<dbReference type="GO" id="GO:0015824">
    <property type="term" value="P:proline transport"/>
    <property type="evidence" value="ECO:0007669"/>
    <property type="project" value="TreeGrafter"/>
</dbReference>
<comment type="subcellular location">
    <subcellularLocation>
        <location evidence="1">Cell membrane</location>
        <topology evidence="1">Multi-pass membrane protein</topology>
    </subcellularLocation>
</comment>
<feature type="transmembrane region" description="Helical" evidence="14">
    <location>
        <begin position="415"/>
        <end position="438"/>
    </location>
</feature>
<organism evidence="15">
    <name type="scientific">uncultured delta proteobacterium</name>
    <dbReference type="NCBI Taxonomy" id="34034"/>
    <lineage>
        <taxon>Bacteria</taxon>
        <taxon>Deltaproteobacteria</taxon>
        <taxon>environmental samples</taxon>
    </lineage>
</organism>
<feature type="transmembrane region" description="Helical" evidence="14">
    <location>
        <begin position="318"/>
        <end position="342"/>
    </location>
</feature>
<name>A0A212J0P9_9DELT</name>
<dbReference type="PANTHER" id="PTHR48086:SF3">
    <property type="entry name" value="SODIUM_PROLINE SYMPORTER"/>
    <property type="match status" value="1"/>
</dbReference>
<comment type="similarity">
    <text evidence="2 13">Belongs to the sodium:solute symporter (SSF) (TC 2.A.21) family.</text>
</comment>
<keyword evidence="11" id="KW-0739">Sodium transport</keyword>
<comment type="catalytic activity">
    <reaction evidence="12">
        <text>L-proline(in) + Na(+)(in) = L-proline(out) + Na(+)(out)</text>
        <dbReference type="Rhea" id="RHEA:28967"/>
        <dbReference type="ChEBI" id="CHEBI:29101"/>
        <dbReference type="ChEBI" id="CHEBI:60039"/>
    </reaction>
</comment>
<feature type="transmembrane region" description="Helical" evidence="14">
    <location>
        <begin position="363"/>
        <end position="385"/>
    </location>
</feature>
<dbReference type="EMBL" id="FLUQ01000001">
    <property type="protein sequence ID" value="SBV92924.1"/>
    <property type="molecule type" value="Genomic_DNA"/>
</dbReference>
<evidence type="ECO:0000256" key="8">
    <source>
        <dbReference type="ARBA" id="ARBA00023053"/>
    </source>
</evidence>
<dbReference type="InterPro" id="IPR050277">
    <property type="entry name" value="Sodium:Solute_Symporter"/>
</dbReference>
<reference evidence="15" key="1">
    <citation type="submission" date="2016-04" db="EMBL/GenBank/DDBJ databases">
        <authorList>
            <person name="Evans L.H."/>
            <person name="Alamgir A."/>
            <person name="Owens N."/>
            <person name="Weber N.D."/>
            <person name="Virtaneva K."/>
            <person name="Barbian K."/>
            <person name="Babar A."/>
            <person name="Rosenke K."/>
        </authorList>
    </citation>
    <scope>NUCLEOTIDE SEQUENCE</scope>
    <source>
        <strain evidence="15">86</strain>
    </source>
</reference>
<keyword evidence="8" id="KW-0915">Sodium</keyword>
<feature type="transmembrane region" description="Helical" evidence="14">
    <location>
        <begin position="123"/>
        <end position="147"/>
    </location>
</feature>
<keyword evidence="7 14" id="KW-1133">Transmembrane helix</keyword>
<evidence type="ECO:0000256" key="3">
    <source>
        <dbReference type="ARBA" id="ARBA00022448"/>
    </source>
</evidence>
<evidence type="ECO:0000256" key="5">
    <source>
        <dbReference type="ARBA" id="ARBA00022692"/>
    </source>
</evidence>
<evidence type="ECO:0000256" key="13">
    <source>
        <dbReference type="RuleBase" id="RU362091"/>
    </source>
</evidence>